<dbReference type="CDD" id="cd13248">
    <property type="entry name" value="PH_PEPP1_2_3"/>
    <property type="match status" value="1"/>
</dbReference>
<accession>A0A182PQ73</accession>
<dbReference type="InterPro" id="IPR011993">
    <property type="entry name" value="PH-like_dom_sf"/>
</dbReference>
<reference evidence="4" key="2">
    <citation type="submission" date="2020-05" db="UniProtKB">
        <authorList>
            <consortium name="EnsemblMetazoa"/>
        </authorList>
    </citation>
    <scope>IDENTIFICATION</scope>
    <source>
        <strain evidence="4">Epiroticus2</strain>
    </source>
</reference>
<feature type="region of interest" description="Disordered" evidence="2">
    <location>
        <begin position="689"/>
        <end position="710"/>
    </location>
</feature>
<feature type="compositionally biased region" description="Polar residues" evidence="2">
    <location>
        <begin position="623"/>
        <end position="637"/>
    </location>
</feature>
<feature type="region of interest" description="Disordered" evidence="2">
    <location>
        <begin position="606"/>
        <end position="666"/>
    </location>
</feature>
<dbReference type="SMART" id="SM00233">
    <property type="entry name" value="PH"/>
    <property type="match status" value="1"/>
</dbReference>
<feature type="region of interest" description="Disordered" evidence="2">
    <location>
        <begin position="1"/>
        <end position="151"/>
    </location>
</feature>
<evidence type="ECO:0000313" key="4">
    <source>
        <dbReference type="EnsemblMetazoa" id="AEPI009103-PA"/>
    </source>
</evidence>
<feature type="compositionally biased region" description="Polar residues" evidence="2">
    <location>
        <begin position="1"/>
        <end position="14"/>
    </location>
</feature>
<feature type="region of interest" description="Disordered" evidence="2">
    <location>
        <begin position="432"/>
        <end position="533"/>
    </location>
</feature>
<feature type="compositionally biased region" description="Gly residues" evidence="2">
    <location>
        <begin position="690"/>
        <end position="701"/>
    </location>
</feature>
<dbReference type="InterPro" id="IPR040392">
    <property type="entry name" value="PKHA4-7_PH"/>
</dbReference>
<keyword evidence="1" id="KW-0175">Coiled coil</keyword>
<sequence>MESKKLQQLQQANSHLAPMPQMKPPQGGGAYQHQAPPGGYDYGATGTAPGRSAMFPPGGAQYQNYGQPHPSASLRSPYSTGSPKSSLSTNSGALYGATDGGDLSSTSGGQSYHHMHPPGGMQQQQQVLLHPHQHQQYRSNTLGPGGSYGYDQQQLYRVSSPSSGSGGGASSERERLYQTAPLMRGGAGAAGPGSGVGTPHSVTSGLSSAHNAPMSKLELQFQQLQREKIQQQIKTATEAIAHQQQTEIIIQQNIPGQVVNQACQTQISSIVLAGSSNATQQQQQQQIKSSPSDTLSSPSHDSSERKRSTGGQQHTLKSPVTKRPVNAPVALSGWLYKQGSDGLKVWRRRWFVLSEYVLYYYKGQEEEKLLGTVLLPSYKVSACFPEDKIYRKFAFKCEHANMRTFVFAAENGESMSQWVRALTLATMMIQPAGTEQDESSTQQHRGGNGAELQLSSSDSSGGPQSQGSNDTMKLIQQAGGNGTSSSSGGGGGGVPALNDSMSLPQPLYANAPPKPRRVNDAGYSSPSPEHTVLPSNDRYEQMVQHQQMMASAGLFSGAPPSQTGGMVLGNSRTPAALTAHAIYGDPKRIERDLYIQKLIEQQQAQQKLNASKQQQQQQQGMQSSPMHGQTMRSTPGAGTNPFLYPSNDRRTPDTYGPPNSAIDPKHMSDYEDIYNLTMLSKSLPPNAMEAGGGGGGVGTAGGTSYKRPSSPLRYESNGAFPAYMGTGMYNAGQFEHIQMRARPIPPSIPRPHSADFLDYEARHPISEAVSGVNDEPSPVHRTPRPKSSLDINRTPDHYYYSEASYAEKMRLQSASYLQRTNNPAAAGASRKQRSDDMQDIWF</sequence>
<feature type="region of interest" description="Disordered" evidence="2">
    <location>
        <begin position="187"/>
        <end position="209"/>
    </location>
</feature>
<dbReference type="Proteomes" id="UP000075885">
    <property type="component" value="Unassembled WGS sequence"/>
</dbReference>
<evidence type="ECO:0000256" key="1">
    <source>
        <dbReference type="SAM" id="Coils"/>
    </source>
</evidence>
<feature type="compositionally biased region" description="Low complexity" evidence="2">
    <location>
        <begin position="453"/>
        <end position="468"/>
    </location>
</feature>
<organism evidence="4 5">
    <name type="scientific">Anopheles epiroticus</name>
    <dbReference type="NCBI Taxonomy" id="199890"/>
    <lineage>
        <taxon>Eukaryota</taxon>
        <taxon>Metazoa</taxon>
        <taxon>Ecdysozoa</taxon>
        <taxon>Arthropoda</taxon>
        <taxon>Hexapoda</taxon>
        <taxon>Insecta</taxon>
        <taxon>Pterygota</taxon>
        <taxon>Neoptera</taxon>
        <taxon>Endopterygota</taxon>
        <taxon>Diptera</taxon>
        <taxon>Nematocera</taxon>
        <taxon>Culicoidea</taxon>
        <taxon>Culicidae</taxon>
        <taxon>Anophelinae</taxon>
        <taxon>Anopheles</taxon>
    </lineage>
</organism>
<proteinExistence type="predicted"/>
<feature type="compositionally biased region" description="Low complexity" evidence="2">
    <location>
        <begin position="606"/>
        <end position="622"/>
    </location>
</feature>
<feature type="region of interest" description="Disordered" evidence="2">
    <location>
        <begin position="768"/>
        <end position="793"/>
    </location>
</feature>
<feature type="domain" description="PH" evidence="3">
    <location>
        <begin position="328"/>
        <end position="427"/>
    </location>
</feature>
<dbReference type="PANTHER" id="PTHR12752">
    <property type="entry name" value="PHOSPHOINOSITOL 3-PHOSPHATE-BINDING PROTEIN"/>
    <property type="match status" value="1"/>
</dbReference>
<evidence type="ECO:0000259" key="3">
    <source>
        <dbReference type="PROSITE" id="PS50003"/>
    </source>
</evidence>
<dbReference type="EnsemblMetazoa" id="AEPI009103-RA">
    <property type="protein sequence ID" value="AEPI009103-PA"/>
    <property type="gene ID" value="AEPI009103"/>
</dbReference>
<name>A0A182PQ73_9DIPT</name>
<feature type="coiled-coil region" evidence="1">
    <location>
        <begin position="214"/>
        <end position="246"/>
    </location>
</feature>
<reference evidence="5" key="1">
    <citation type="submission" date="2013-03" db="EMBL/GenBank/DDBJ databases">
        <title>The Genome Sequence of Anopheles epiroticus epiroticus2.</title>
        <authorList>
            <consortium name="The Broad Institute Genomics Platform"/>
            <person name="Neafsey D.E."/>
            <person name="Howell P."/>
            <person name="Walker B."/>
            <person name="Young S.K."/>
            <person name="Zeng Q."/>
            <person name="Gargeya S."/>
            <person name="Fitzgerald M."/>
            <person name="Haas B."/>
            <person name="Abouelleil A."/>
            <person name="Allen A.W."/>
            <person name="Alvarado L."/>
            <person name="Arachchi H.M."/>
            <person name="Berlin A.M."/>
            <person name="Chapman S.B."/>
            <person name="Gainer-Dewar J."/>
            <person name="Goldberg J."/>
            <person name="Griggs A."/>
            <person name="Gujja S."/>
            <person name="Hansen M."/>
            <person name="Howarth C."/>
            <person name="Imamovic A."/>
            <person name="Ireland A."/>
            <person name="Larimer J."/>
            <person name="McCowan C."/>
            <person name="Murphy C."/>
            <person name="Pearson M."/>
            <person name="Poon T.W."/>
            <person name="Priest M."/>
            <person name="Roberts A."/>
            <person name="Saif S."/>
            <person name="Shea T."/>
            <person name="Sisk P."/>
            <person name="Sykes S."/>
            <person name="Wortman J."/>
            <person name="Nusbaum C."/>
            <person name="Birren B."/>
        </authorList>
    </citation>
    <scope>NUCLEOTIDE SEQUENCE [LARGE SCALE GENOMIC DNA]</scope>
    <source>
        <strain evidence="5">Epiroticus2</strain>
    </source>
</reference>
<dbReference type="STRING" id="199890.A0A182PQ73"/>
<dbReference type="AlphaFoldDB" id="A0A182PQ73"/>
<feature type="compositionally biased region" description="Polar residues" evidence="2">
    <location>
        <begin position="73"/>
        <end position="92"/>
    </location>
</feature>
<dbReference type="VEuPathDB" id="VectorBase:AEPI009103"/>
<feature type="compositionally biased region" description="Polar residues" evidence="2">
    <location>
        <begin position="309"/>
        <end position="318"/>
    </location>
</feature>
<feature type="region of interest" description="Disordered" evidence="2">
    <location>
        <begin position="816"/>
        <end position="842"/>
    </location>
</feature>
<dbReference type="InterPro" id="IPR001849">
    <property type="entry name" value="PH_domain"/>
</dbReference>
<feature type="compositionally biased region" description="Gly residues" evidence="2">
    <location>
        <begin position="479"/>
        <end position="494"/>
    </location>
</feature>
<dbReference type="Pfam" id="PF00169">
    <property type="entry name" value="PH"/>
    <property type="match status" value="1"/>
</dbReference>
<feature type="compositionally biased region" description="Gly residues" evidence="2">
    <location>
        <begin position="187"/>
        <end position="196"/>
    </location>
</feature>
<dbReference type="PANTHER" id="PTHR12752:SF9">
    <property type="entry name" value="KRAMER, ISOFORM I"/>
    <property type="match status" value="1"/>
</dbReference>
<feature type="compositionally biased region" description="Low complexity" evidence="2">
    <location>
        <begin position="281"/>
        <end position="300"/>
    </location>
</feature>
<evidence type="ECO:0000313" key="5">
    <source>
        <dbReference type="Proteomes" id="UP000075885"/>
    </source>
</evidence>
<dbReference type="PROSITE" id="PS50003">
    <property type="entry name" value="PH_DOMAIN"/>
    <property type="match status" value="1"/>
</dbReference>
<feature type="region of interest" description="Disordered" evidence="2">
    <location>
        <begin position="281"/>
        <end position="322"/>
    </location>
</feature>
<dbReference type="Gene3D" id="2.30.29.30">
    <property type="entry name" value="Pleckstrin-homology domain (PH domain)/Phosphotyrosine-binding domain (PTB)"/>
    <property type="match status" value="1"/>
</dbReference>
<keyword evidence="5" id="KW-1185">Reference proteome</keyword>
<feature type="compositionally biased region" description="Polar residues" evidence="2">
    <location>
        <begin position="200"/>
        <end position="209"/>
    </location>
</feature>
<feature type="compositionally biased region" description="Low complexity" evidence="2">
    <location>
        <begin position="100"/>
        <end position="136"/>
    </location>
</feature>
<evidence type="ECO:0000256" key="2">
    <source>
        <dbReference type="SAM" id="MobiDB-lite"/>
    </source>
</evidence>
<protein>
    <submittedName>
        <fullName evidence="4">PH domain-containing protein</fullName>
    </submittedName>
</protein>
<dbReference type="SUPFAM" id="SSF50729">
    <property type="entry name" value="PH domain-like"/>
    <property type="match status" value="1"/>
</dbReference>